<dbReference type="Proteomes" id="UP000683925">
    <property type="component" value="Unassembled WGS sequence"/>
</dbReference>
<dbReference type="AlphaFoldDB" id="A0A8S1X8G9"/>
<protein>
    <submittedName>
        <fullName evidence="2">Uncharacterized protein</fullName>
    </submittedName>
</protein>
<feature type="compositionally biased region" description="Polar residues" evidence="1">
    <location>
        <begin position="326"/>
        <end position="340"/>
    </location>
</feature>
<feature type="compositionally biased region" description="Basic and acidic residues" evidence="1">
    <location>
        <begin position="314"/>
        <end position="324"/>
    </location>
</feature>
<accession>A0A8S1X8G9</accession>
<name>A0A8S1X8G9_PAROT</name>
<feature type="compositionally biased region" description="Polar residues" evidence="1">
    <location>
        <begin position="37"/>
        <end position="47"/>
    </location>
</feature>
<feature type="compositionally biased region" description="Polar residues" evidence="1">
    <location>
        <begin position="58"/>
        <end position="69"/>
    </location>
</feature>
<feature type="compositionally biased region" description="Basic and acidic residues" evidence="1">
    <location>
        <begin position="236"/>
        <end position="248"/>
    </location>
</feature>
<evidence type="ECO:0000313" key="3">
    <source>
        <dbReference type="Proteomes" id="UP000683925"/>
    </source>
</evidence>
<feature type="region of interest" description="Disordered" evidence="1">
    <location>
        <begin position="515"/>
        <end position="535"/>
    </location>
</feature>
<sequence>MEERRQRSNEKVNGQLDYQTRKMISPQTDVNFKKENSNPLDQNSSFYSLKGYERQAPYKSNQYDQNRQTGEPLKIGSTNNPYLQQSVSNNNEQEQVKPFIRAYQEGDQRKPLDQVNYQQQQRQLNERGIISPQGNLDNQKRDTMGTRTPFDPNVNLSSQTPQSRQDNCRRDAQQSEQKREFQLPEYKRMYPEDHRIHQRQMSSFDMKQMPIDQGDRTRYEQERIKTVGGQQEQPEGMDRLIRPADYVRKSNNNDFYEQDKRVLERREQFQREQGLYDQRNSAKSQEYSQRQQIQNKRPQEVSKTPIEGRVSQKRGFDDQIKYDGKFNQSQYPYPESRNQQQQFYDMQPPLEDQRRMLNPYDEKRYANPYENRPQIQDQRPHFERKPDRPEYERRPDRPEFENRSPFQARFGPEGRPEVDQRVPPEYRNQQGYNYERFQQHGFRQGMEEKYQNEVRQPQKTQFQEIPACNGPDRFQEARYGMNYRKYPDGRFIQDGQIERRVLLEGSFGVMEGRPELQQGRPELPQRRPELPQGRPGLMEERYMEGRQQQIEGRGGLNRTYGEELYQGASIEGRNGFDVPREQFGMRPPIQNRPYEERGNIEQRVHIETKNQYQREFDDKFGDRYFLQKHTQYQDIMGRKDFDRSDYGNLREELDRRNNFGRPVMETNMSELGKRREFDGMTRPGTNFGRTNDVGQKPEERYLRREYQDQGQRLSYHDDTSVIDRLGLEKGTNRKIIGNQAAENMLRGGQQMNRQYDRERGFNRLGMGERVGSFNNNNKMGYQRTAVQDREEYQAYVRSKLLLKPALDNDINDLQRMKSQDQGFQKLQSPKGQIDTRIGGYDIQRREGRI</sequence>
<keyword evidence="3" id="KW-1185">Reference proteome</keyword>
<dbReference type="OrthoDB" id="304139at2759"/>
<organism evidence="2 3">
    <name type="scientific">Paramecium octaurelia</name>
    <dbReference type="NCBI Taxonomy" id="43137"/>
    <lineage>
        <taxon>Eukaryota</taxon>
        <taxon>Sar</taxon>
        <taxon>Alveolata</taxon>
        <taxon>Ciliophora</taxon>
        <taxon>Intramacronucleata</taxon>
        <taxon>Oligohymenophorea</taxon>
        <taxon>Peniculida</taxon>
        <taxon>Parameciidae</taxon>
        <taxon>Paramecium</taxon>
    </lineage>
</organism>
<feature type="region of interest" description="Disordered" evidence="1">
    <location>
        <begin position="1"/>
        <end position="340"/>
    </location>
</feature>
<evidence type="ECO:0000256" key="1">
    <source>
        <dbReference type="SAM" id="MobiDB-lite"/>
    </source>
</evidence>
<evidence type="ECO:0000313" key="2">
    <source>
        <dbReference type="EMBL" id="CAD8197016.1"/>
    </source>
</evidence>
<feature type="region of interest" description="Disordered" evidence="1">
    <location>
        <begin position="572"/>
        <end position="593"/>
    </location>
</feature>
<feature type="region of interest" description="Disordered" evidence="1">
    <location>
        <begin position="364"/>
        <end position="430"/>
    </location>
</feature>
<feature type="compositionally biased region" description="Basic and acidic residues" evidence="1">
    <location>
        <begin position="166"/>
        <end position="195"/>
    </location>
</feature>
<reference evidence="2" key="1">
    <citation type="submission" date="2021-01" db="EMBL/GenBank/DDBJ databases">
        <authorList>
            <consortium name="Genoscope - CEA"/>
            <person name="William W."/>
        </authorList>
    </citation>
    <scope>NUCLEOTIDE SEQUENCE</scope>
</reference>
<feature type="compositionally biased region" description="Polar residues" evidence="1">
    <location>
        <begin position="278"/>
        <end position="296"/>
    </location>
</feature>
<feature type="compositionally biased region" description="Basic and acidic residues" evidence="1">
    <location>
        <begin position="412"/>
        <end position="424"/>
    </location>
</feature>
<comment type="caution">
    <text evidence="2">The sequence shown here is derived from an EMBL/GenBank/DDBJ whole genome shotgun (WGS) entry which is preliminary data.</text>
</comment>
<feature type="compositionally biased region" description="Basic and acidic residues" evidence="1">
    <location>
        <begin position="1"/>
        <end position="10"/>
    </location>
</feature>
<dbReference type="OMA" id="YDIQRRE"/>
<proteinExistence type="predicted"/>
<feature type="compositionally biased region" description="Basic and acidic residues" evidence="1">
    <location>
        <begin position="378"/>
        <end position="402"/>
    </location>
</feature>
<feature type="compositionally biased region" description="Polar residues" evidence="1">
    <location>
        <begin position="154"/>
        <end position="165"/>
    </location>
</feature>
<feature type="compositionally biased region" description="Basic and acidic residues" evidence="1">
    <location>
        <begin position="257"/>
        <end position="270"/>
    </location>
</feature>
<feature type="compositionally biased region" description="Low complexity" evidence="1">
    <location>
        <begin position="84"/>
        <end position="93"/>
    </location>
</feature>
<dbReference type="EMBL" id="CAJJDP010000113">
    <property type="protein sequence ID" value="CAD8197016.1"/>
    <property type="molecule type" value="Genomic_DNA"/>
</dbReference>
<gene>
    <name evidence="2" type="ORF">POCTA_138.1.T1130096</name>
</gene>
<feature type="compositionally biased region" description="Basic and acidic residues" evidence="1">
    <location>
        <begin position="213"/>
        <end position="225"/>
    </location>
</feature>